<dbReference type="EMBL" id="JAIWYE010000033">
    <property type="protein sequence ID" value="MCA4705605.1"/>
    <property type="molecule type" value="Genomic_DNA"/>
</dbReference>
<dbReference type="InterPro" id="IPR032320">
    <property type="entry name" value="GH18_BT1044-like"/>
</dbReference>
<dbReference type="GO" id="GO:0016787">
    <property type="term" value="F:hydrolase activity"/>
    <property type="evidence" value="ECO:0007669"/>
    <property type="project" value="UniProtKB-KW"/>
</dbReference>
<name>A0AAW4T2J5_9BACE</name>
<dbReference type="Proteomes" id="UP001198461">
    <property type="component" value="Unassembled WGS sequence"/>
</dbReference>
<organism evidence="1 2">
    <name type="scientific">Bacteroides xylanisolvens</name>
    <dbReference type="NCBI Taxonomy" id="371601"/>
    <lineage>
        <taxon>Bacteria</taxon>
        <taxon>Pseudomonadati</taxon>
        <taxon>Bacteroidota</taxon>
        <taxon>Bacteroidia</taxon>
        <taxon>Bacteroidales</taxon>
        <taxon>Bacteroidaceae</taxon>
        <taxon>Bacteroides</taxon>
    </lineage>
</organism>
<dbReference type="RefSeq" id="WP_225451045.1">
    <property type="nucleotide sequence ID" value="NZ_DAWCUS010000015.1"/>
</dbReference>
<accession>A0AAW4T2J5</accession>
<dbReference type="AlphaFoldDB" id="A0AAW4T2J5"/>
<evidence type="ECO:0000313" key="2">
    <source>
        <dbReference type="Proteomes" id="UP001198461"/>
    </source>
</evidence>
<keyword evidence="1" id="KW-0378">Hydrolase</keyword>
<sequence>MTETEKNEYKQNEKAFVGIMNDWFQRHQEHVIVFEGNPQNLINKELITNCSVIFVSCFDVNSVEKLTFNLQQVAVENVPVDKLAVIVSRASLDESNKEVGGFC</sequence>
<evidence type="ECO:0000313" key="1">
    <source>
        <dbReference type="EMBL" id="MCA4705605.1"/>
    </source>
</evidence>
<reference evidence="1" key="1">
    <citation type="submission" date="2023-08" db="EMBL/GenBank/DDBJ databases">
        <title>Mucin Metabolism Genes Underlie the Key Renovations of Bacteroides xylanisolvens Genomes in Captive Great Apes.</title>
        <authorList>
            <person name="Nishida A.H."/>
        </authorList>
    </citation>
    <scope>NUCLEOTIDE SEQUENCE</scope>
    <source>
        <strain evidence="1">P13.H9</strain>
    </source>
</reference>
<proteinExistence type="predicted"/>
<dbReference type="Pfam" id="PF16141">
    <property type="entry name" value="GH18_BT1044-like"/>
    <property type="match status" value="1"/>
</dbReference>
<protein>
    <submittedName>
        <fullName evidence="1">Glycoside hydrolase family 18</fullName>
    </submittedName>
</protein>
<comment type="caution">
    <text evidence="1">The sequence shown here is derived from an EMBL/GenBank/DDBJ whole genome shotgun (WGS) entry which is preliminary data.</text>
</comment>
<gene>
    <name evidence="1" type="ORF">LD004_18545</name>
</gene>